<name>A0ABT0QW33_9MICO</name>
<dbReference type="Proteomes" id="UP001203761">
    <property type="component" value="Unassembled WGS sequence"/>
</dbReference>
<dbReference type="GO" id="GO:0004180">
    <property type="term" value="F:carboxypeptidase activity"/>
    <property type="evidence" value="ECO:0007669"/>
    <property type="project" value="UniProtKB-KW"/>
</dbReference>
<dbReference type="InterPro" id="IPR000667">
    <property type="entry name" value="Peptidase_S13"/>
</dbReference>
<dbReference type="RefSeq" id="WP_249736004.1">
    <property type="nucleotide sequence ID" value="NZ_JAKNCJ010000001.1"/>
</dbReference>
<reference evidence="3" key="1">
    <citation type="submission" date="2022-02" db="EMBL/GenBank/DDBJ databases">
        <authorList>
            <person name="Lee M."/>
            <person name="Kim S.-J."/>
            <person name="Jung M.-Y."/>
        </authorList>
    </citation>
    <scope>NUCLEOTIDE SEQUENCE</scope>
    <source>
        <strain evidence="3">JHP9</strain>
    </source>
</reference>
<accession>A0ABT0QW33</accession>
<dbReference type="PRINTS" id="PR00922">
    <property type="entry name" value="DADACBPTASE3"/>
</dbReference>
<dbReference type="SUPFAM" id="SSF56601">
    <property type="entry name" value="beta-lactamase/transpeptidase-like"/>
    <property type="match status" value="1"/>
</dbReference>
<dbReference type="Pfam" id="PF02113">
    <property type="entry name" value="Peptidase_S13"/>
    <property type="match status" value="2"/>
</dbReference>
<dbReference type="PANTHER" id="PTHR30023">
    <property type="entry name" value="D-ALANYL-D-ALANINE CARBOXYPEPTIDASE"/>
    <property type="match status" value="1"/>
</dbReference>
<gene>
    <name evidence="3" type="ORF">Bequi_00325</name>
</gene>
<proteinExistence type="inferred from homology"/>
<comment type="similarity">
    <text evidence="1">Belongs to the peptidase S13 family.</text>
</comment>
<dbReference type="EMBL" id="JAKNCJ010000001">
    <property type="protein sequence ID" value="MCL6421841.1"/>
    <property type="molecule type" value="Genomic_DNA"/>
</dbReference>
<keyword evidence="3" id="KW-0121">Carboxypeptidase</keyword>
<evidence type="ECO:0000313" key="4">
    <source>
        <dbReference type="Proteomes" id="UP001203761"/>
    </source>
</evidence>
<keyword evidence="3" id="KW-0645">Protease</keyword>
<protein>
    <submittedName>
        <fullName evidence="3">D-alanyl-D-alanine carboxypeptidase</fullName>
    </submittedName>
</protein>
<dbReference type="Gene3D" id="3.40.710.10">
    <property type="entry name" value="DD-peptidase/beta-lactamase superfamily"/>
    <property type="match status" value="2"/>
</dbReference>
<evidence type="ECO:0000256" key="2">
    <source>
        <dbReference type="ARBA" id="ARBA00022801"/>
    </source>
</evidence>
<evidence type="ECO:0000313" key="3">
    <source>
        <dbReference type="EMBL" id="MCL6421841.1"/>
    </source>
</evidence>
<evidence type="ECO:0000256" key="1">
    <source>
        <dbReference type="ARBA" id="ARBA00006096"/>
    </source>
</evidence>
<keyword evidence="4" id="KW-1185">Reference proteome</keyword>
<organism evidence="3 4">
    <name type="scientific">Brachybacterium equifaecis</name>
    <dbReference type="NCBI Taxonomy" id="2910770"/>
    <lineage>
        <taxon>Bacteria</taxon>
        <taxon>Bacillati</taxon>
        <taxon>Actinomycetota</taxon>
        <taxon>Actinomycetes</taxon>
        <taxon>Micrococcales</taxon>
        <taxon>Dermabacteraceae</taxon>
        <taxon>Brachybacterium</taxon>
    </lineage>
</organism>
<comment type="caution">
    <text evidence="3">The sequence shown here is derived from an EMBL/GenBank/DDBJ whole genome shotgun (WGS) entry which is preliminary data.</text>
</comment>
<dbReference type="PANTHER" id="PTHR30023:SF0">
    <property type="entry name" value="PENICILLIN-SENSITIVE CARBOXYPEPTIDASE A"/>
    <property type="match status" value="1"/>
</dbReference>
<keyword evidence="2" id="KW-0378">Hydrolase</keyword>
<sequence>MDSEKAGKAWRALAIGLCAAIPVSFYALGDLADAFPGVLTLERPSAAAQAGPPAQGEDLARASAEPLVPAPASEALADLAAGLSARIDALAADPVIGGNLAVSVVDAQTGEAIVARDADAARIPASTLKLLTAAAVLRVLPGETTLTTSAVLEGDTMTLVGTGDMTLTDAKLAALADAAAAMVLEGGARPIALRLDTSALPGGENPAWGGNGRAGGWVAPTAALAVDEGRLDASPYGAKSADPAGDAAQRFAQLLRERGVEVSGEIAPGIAPPTGRSVQVGSAPLEEIVQTTLLHSDNTLAELLAHLVARAHGLEPTPANAAAAVDAEVRALGAELGVPGADLAQLVIRDGSGLSLDNRVSPALQTAVLGRAASGSAPALEPLLYDVPIGGLSGTLAERFSDPGVAPARGVIRGKTGYLGGTAALAGVTALPDGRTVAFDIIVHGFPPEQADEARAGVDRVAAEIVETS</sequence>
<dbReference type="InterPro" id="IPR012338">
    <property type="entry name" value="Beta-lactam/transpept-like"/>
</dbReference>